<dbReference type="Proteomes" id="UP000249748">
    <property type="component" value="Unassembled WGS sequence"/>
</dbReference>
<reference evidence="1" key="1">
    <citation type="submission" date="2018-02" db="EMBL/GenBank/DDBJ databases">
        <title>The genomes of Aspergillus section Nigri reveals drivers in fungal speciation.</title>
        <authorList>
            <consortium name="DOE Joint Genome Institute"/>
            <person name="Vesth T.C."/>
            <person name="Nybo J."/>
            <person name="Theobald S."/>
            <person name="Brandl J."/>
            <person name="Frisvad J.C."/>
            <person name="Nielsen K.F."/>
            <person name="Lyhne E.K."/>
            <person name="Kogle M.E."/>
            <person name="Kuo A."/>
            <person name="Riley R."/>
            <person name="Clum A."/>
            <person name="Nolan M."/>
            <person name="Lipzen A."/>
            <person name="Salamov A."/>
            <person name="Henrissat B."/>
            <person name="Wiebenga A."/>
            <person name="De vries R.P."/>
            <person name="Grigoriev I.V."/>
            <person name="Mortensen U.H."/>
            <person name="Andersen M.R."/>
            <person name="Baker S.E."/>
        </authorList>
    </citation>
    <scope>NUCLEOTIDE SEQUENCE</scope>
    <source>
        <strain evidence="1">CBS 115574</strain>
    </source>
</reference>
<keyword evidence="2" id="KW-1185">Reference proteome</keyword>
<sequence>MPSDSNTGASTYHEEHGNGGSGGRGGDRDRGRRGGWRPRRKYWELDASRSNGNRGFSGATTVTTSSISARVRTTKATITKITITKITTTTTSSTKTSSTKTSSTKTSSTKTSSTKTSSSSSSSRDRKDSRKDIRGYVYSVEEPQCDCISIKNGMRVRMKNHLFSMVPIRNYAYNTPPLTCVTFLRDYAAVQLGTFGTGR</sequence>
<evidence type="ECO:0000313" key="1">
    <source>
        <dbReference type="EMBL" id="RAK90547.1"/>
    </source>
</evidence>
<organism evidence="1 2">
    <name type="scientific">Aspergillus costaricaensis CBS 115574</name>
    <dbReference type="NCBI Taxonomy" id="1448317"/>
    <lineage>
        <taxon>Eukaryota</taxon>
        <taxon>Fungi</taxon>
        <taxon>Dikarya</taxon>
        <taxon>Ascomycota</taxon>
        <taxon>Pezizomycotina</taxon>
        <taxon>Eurotiomycetes</taxon>
        <taxon>Eurotiomycetidae</taxon>
        <taxon>Eurotiales</taxon>
        <taxon>Aspergillaceae</taxon>
        <taxon>Aspergillus</taxon>
        <taxon>Aspergillus subgen. Circumdati</taxon>
    </lineage>
</organism>
<dbReference type="EMBL" id="KZ824544">
    <property type="protein sequence ID" value="RAK90547.1"/>
    <property type="molecule type" value="Genomic_DNA"/>
</dbReference>
<evidence type="ECO:0000313" key="2">
    <source>
        <dbReference type="Proteomes" id="UP000249748"/>
    </source>
</evidence>
<name>A0ACD1IJ98_9EURO</name>
<proteinExistence type="predicted"/>
<gene>
    <name evidence="1" type="ORF">BO79DRAFT_216117</name>
</gene>
<accession>A0ACD1IJ98</accession>
<protein>
    <submittedName>
        <fullName evidence="1">Uncharacterized protein</fullName>
    </submittedName>
</protein>